<feature type="transmembrane region" description="Helical" evidence="1">
    <location>
        <begin position="12"/>
        <end position="33"/>
    </location>
</feature>
<gene>
    <name evidence="2" type="ORF">DEALK_00730</name>
</gene>
<protein>
    <submittedName>
        <fullName evidence="2">Uncharacterized protein</fullName>
    </submittedName>
</protein>
<evidence type="ECO:0000256" key="1">
    <source>
        <dbReference type="SAM" id="Phobius"/>
    </source>
</evidence>
<proteinExistence type="predicted"/>
<keyword evidence="1" id="KW-0812">Transmembrane</keyword>
<dbReference type="Proteomes" id="UP000053947">
    <property type="component" value="Unassembled WGS sequence"/>
</dbReference>
<accession>A0A0W0GKR9</accession>
<reference evidence="2 3" key="1">
    <citation type="submission" date="2015-06" db="EMBL/GenBank/DDBJ databases">
        <title>Genome sequence of the organohalide-respiring Dehalogenimonas alkenigignens type strain (IP3-3T).</title>
        <authorList>
            <person name="Key T.A."/>
            <person name="Richmond D.P."/>
            <person name="Bowman K.S."/>
            <person name="Cho Y.-J."/>
            <person name="Chun J."/>
            <person name="da Costa M.S."/>
            <person name="Rainey F.A."/>
            <person name="Moe W.M."/>
        </authorList>
    </citation>
    <scope>NUCLEOTIDE SEQUENCE [LARGE SCALE GENOMIC DNA]</scope>
    <source>
        <strain evidence="2 3">IP3-3</strain>
    </source>
</reference>
<dbReference type="STRING" id="1217799.DEALK_00730"/>
<comment type="caution">
    <text evidence="2">The sequence shown here is derived from an EMBL/GenBank/DDBJ whole genome shotgun (WGS) entry which is preliminary data.</text>
</comment>
<keyword evidence="1" id="KW-1133">Transmembrane helix</keyword>
<sequence length="60" mass="7014">MKERNEKNNTKLKIMGFILSVVLTLAVLAYIGFYETNQILVYFGSIAVVLFWAVIWRIKF</sequence>
<evidence type="ECO:0000313" key="2">
    <source>
        <dbReference type="EMBL" id="KTB49161.1"/>
    </source>
</evidence>
<dbReference type="EMBL" id="LFDV01000001">
    <property type="protein sequence ID" value="KTB49161.1"/>
    <property type="molecule type" value="Genomic_DNA"/>
</dbReference>
<evidence type="ECO:0000313" key="3">
    <source>
        <dbReference type="Proteomes" id="UP000053947"/>
    </source>
</evidence>
<name>A0A0W0GKR9_9CHLR</name>
<keyword evidence="1" id="KW-0472">Membrane</keyword>
<keyword evidence="3" id="KW-1185">Reference proteome</keyword>
<feature type="transmembrane region" description="Helical" evidence="1">
    <location>
        <begin position="39"/>
        <end position="58"/>
    </location>
</feature>
<organism evidence="2 3">
    <name type="scientific">Dehalogenimonas alkenigignens</name>
    <dbReference type="NCBI Taxonomy" id="1217799"/>
    <lineage>
        <taxon>Bacteria</taxon>
        <taxon>Bacillati</taxon>
        <taxon>Chloroflexota</taxon>
        <taxon>Dehalococcoidia</taxon>
        <taxon>Dehalococcoidales</taxon>
        <taxon>Dehalococcoidaceae</taxon>
        <taxon>Dehalogenimonas</taxon>
    </lineage>
</organism>
<dbReference type="AlphaFoldDB" id="A0A0W0GKR9"/>